<dbReference type="OrthoDB" id="10585752at2759"/>
<evidence type="ECO:0000313" key="1">
    <source>
        <dbReference type="EMBL" id="VDP91642.1"/>
    </source>
</evidence>
<dbReference type="WBParaSite" id="ECPE_0001441001-mRNA-1">
    <property type="protein sequence ID" value="ECPE_0001441001-mRNA-1"/>
    <property type="gene ID" value="ECPE_0001441001"/>
</dbReference>
<evidence type="ECO:0000313" key="3">
    <source>
        <dbReference type="WBParaSite" id="ECPE_0001441001-mRNA-1"/>
    </source>
</evidence>
<protein>
    <submittedName>
        <fullName evidence="3">DUF5641 domain-containing protein</fullName>
    </submittedName>
</protein>
<reference evidence="1 2" key="2">
    <citation type="submission" date="2018-11" db="EMBL/GenBank/DDBJ databases">
        <authorList>
            <consortium name="Pathogen Informatics"/>
        </authorList>
    </citation>
    <scope>NUCLEOTIDE SEQUENCE [LARGE SCALE GENOMIC DNA]</scope>
    <source>
        <strain evidence="1 2">Egypt</strain>
    </source>
</reference>
<dbReference type="EMBL" id="UZAN01057392">
    <property type="protein sequence ID" value="VDP91642.1"/>
    <property type="molecule type" value="Genomic_DNA"/>
</dbReference>
<sequence length="135" mass="15218">MDSVASIIRVLAKNTCGLLWSTLKQVLRIGNRRTNLLHLESAEVVYHRGNDLRFSRGIVLDHMGQGVCRTLDLDDDTVHRRHVDKVIYELHPGTNIEDSSEEPGRSERLLNKPAVITENRSFIQAAADVVIAHEL</sequence>
<dbReference type="AlphaFoldDB" id="A0A183B585"/>
<dbReference type="Proteomes" id="UP000272942">
    <property type="component" value="Unassembled WGS sequence"/>
</dbReference>
<evidence type="ECO:0000313" key="2">
    <source>
        <dbReference type="Proteomes" id="UP000272942"/>
    </source>
</evidence>
<reference evidence="3" key="1">
    <citation type="submission" date="2016-06" db="UniProtKB">
        <authorList>
            <consortium name="WormBaseParasite"/>
        </authorList>
    </citation>
    <scope>IDENTIFICATION</scope>
</reference>
<organism evidence="3">
    <name type="scientific">Echinostoma caproni</name>
    <dbReference type="NCBI Taxonomy" id="27848"/>
    <lineage>
        <taxon>Eukaryota</taxon>
        <taxon>Metazoa</taxon>
        <taxon>Spiralia</taxon>
        <taxon>Lophotrochozoa</taxon>
        <taxon>Platyhelminthes</taxon>
        <taxon>Trematoda</taxon>
        <taxon>Digenea</taxon>
        <taxon>Plagiorchiida</taxon>
        <taxon>Echinostomata</taxon>
        <taxon>Echinostomatoidea</taxon>
        <taxon>Echinostomatidae</taxon>
        <taxon>Echinostoma</taxon>
    </lineage>
</organism>
<name>A0A183B585_9TREM</name>
<proteinExistence type="predicted"/>
<accession>A0A183B585</accession>
<keyword evidence="2" id="KW-1185">Reference proteome</keyword>
<gene>
    <name evidence="1" type="ORF">ECPE_LOCUS14370</name>
</gene>